<evidence type="ECO:0000313" key="1">
    <source>
        <dbReference type="EMBL" id="KAG2193300.1"/>
    </source>
</evidence>
<proteinExistence type="predicted"/>
<reference evidence="1" key="1">
    <citation type="submission" date="2020-12" db="EMBL/GenBank/DDBJ databases">
        <title>Metabolic potential, ecology and presence of endohyphal bacteria is reflected in genomic diversity of Mucoromycotina.</title>
        <authorList>
            <person name="Muszewska A."/>
            <person name="Okrasinska A."/>
            <person name="Steczkiewicz K."/>
            <person name="Drgas O."/>
            <person name="Orlowska M."/>
            <person name="Perlinska-Lenart U."/>
            <person name="Aleksandrzak-Piekarczyk T."/>
            <person name="Szatraj K."/>
            <person name="Zielenkiewicz U."/>
            <person name="Pilsyk S."/>
            <person name="Malc E."/>
            <person name="Mieczkowski P."/>
            <person name="Kruszewska J.S."/>
            <person name="Biernat P."/>
            <person name="Pawlowska J."/>
        </authorList>
    </citation>
    <scope>NUCLEOTIDE SEQUENCE</scope>
    <source>
        <strain evidence="1">WA0000017839</strain>
    </source>
</reference>
<protein>
    <submittedName>
        <fullName evidence="1">Uncharacterized protein</fullName>
    </submittedName>
</protein>
<organism evidence="1 2">
    <name type="scientific">Mucor saturninus</name>
    <dbReference type="NCBI Taxonomy" id="64648"/>
    <lineage>
        <taxon>Eukaryota</taxon>
        <taxon>Fungi</taxon>
        <taxon>Fungi incertae sedis</taxon>
        <taxon>Mucoromycota</taxon>
        <taxon>Mucoromycotina</taxon>
        <taxon>Mucoromycetes</taxon>
        <taxon>Mucorales</taxon>
        <taxon>Mucorineae</taxon>
        <taxon>Mucoraceae</taxon>
        <taxon>Mucor</taxon>
    </lineage>
</organism>
<evidence type="ECO:0000313" key="2">
    <source>
        <dbReference type="Proteomes" id="UP000603453"/>
    </source>
</evidence>
<name>A0A8H7QJN4_9FUNG</name>
<comment type="caution">
    <text evidence="1">The sequence shown here is derived from an EMBL/GenBank/DDBJ whole genome shotgun (WGS) entry which is preliminary data.</text>
</comment>
<dbReference type="AlphaFoldDB" id="A0A8H7QJN4"/>
<dbReference type="EMBL" id="JAEPRD010000241">
    <property type="protein sequence ID" value="KAG2193300.1"/>
    <property type="molecule type" value="Genomic_DNA"/>
</dbReference>
<accession>A0A8H7QJN4</accession>
<gene>
    <name evidence="1" type="ORF">INT47_008661</name>
</gene>
<keyword evidence="2" id="KW-1185">Reference proteome</keyword>
<dbReference type="Proteomes" id="UP000603453">
    <property type="component" value="Unassembled WGS sequence"/>
</dbReference>
<sequence>MEEVYDYSQHRYCIIIDLGYDRITSRAMDIKGSLMGYTWIEKEYIASLLYDTTTRNIIARGDKVDEANENPKGLQEGVIYVRNTLSELADIYLKSKQQSFDNTALYALLYEEAIDLLQRILYDYKQELIGVNMDFFYSLNLPTSWDYKIREELFLSLFVKAGLLHENDGPDYQGTYSVDLKLVSAQYPAFRLEQRKLVPQLLKQAHFVVPFGLKEIRLSLLACVIKHCDTTLSSESIDDMLEKLSQKYNGFERFYFRELKELYISAELHENRLIFKLFEYDDRQIPTQELLDYRMEEFNMRRNPIILPKEEPKSCLKPVIFINIGKLTP</sequence>
<dbReference type="OrthoDB" id="2290243at2759"/>